<dbReference type="InterPro" id="IPR051690">
    <property type="entry name" value="PseI-like"/>
</dbReference>
<dbReference type="InterPro" id="IPR013974">
    <property type="entry name" value="SAF"/>
</dbReference>
<dbReference type="RefSeq" id="WP_420069730.1">
    <property type="nucleotide sequence ID" value="NZ_JBCHKQ010000003.1"/>
</dbReference>
<gene>
    <name evidence="2" type="ORF">WKV44_06950</name>
</gene>
<dbReference type="PANTHER" id="PTHR42966:SF1">
    <property type="entry name" value="SIALIC ACID SYNTHASE"/>
    <property type="match status" value="1"/>
</dbReference>
<evidence type="ECO:0000313" key="2">
    <source>
        <dbReference type="EMBL" id="MEM5948277.1"/>
    </source>
</evidence>
<dbReference type="Gene3D" id="3.90.1210.10">
    <property type="entry name" value="Antifreeze-like/N-acetylneuraminic acid synthase C-terminal domain"/>
    <property type="match status" value="1"/>
</dbReference>
<sequence length="370" mass="40750">MAVFDFDRVCVVAELGTSHNANRSMLEKLIKAAVASGADWIKGQVVFADEILHPDAGIVKLPGGDVALFDRFKSLEQDYDFYRFFAELVLSEGALPFFSVFGKRSLELVLTLYKDTGGLFPALKIASPELNYYQLIRQAAKCMPLVLSTGVSRLSDMENAAEWVKESGGDFMFLHCVTSYPAPEEDYNLSLLPHLSAVFGCPMGISDHSRDAVLVPALAVSQGAVMIEKHFCLERSGEGLDDPIALTPDDFYKMVKAVRKAETSSPEDTIKELTAVYGKERVQAVIGDGVKKLAQSERVNYGRTNRSIHAKRNIKKGERLTGDAVCIVRTEKKLNPGIAPVFLDDILGKIVARDIKSGEGIVWQDFMMTD</sequence>
<dbReference type="SUPFAM" id="SSF51269">
    <property type="entry name" value="AFP III-like domain"/>
    <property type="match status" value="1"/>
</dbReference>
<protein>
    <submittedName>
        <fullName evidence="2">N-acetylneuraminate synthase family protein</fullName>
    </submittedName>
</protein>
<accession>A0ABU9UC90</accession>
<dbReference type="Pfam" id="PF08666">
    <property type="entry name" value="SAF"/>
    <property type="match status" value="1"/>
</dbReference>
<dbReference type="Pfam" id="PF03102">
    <property type="entry name" value="NeuB"/>
    <property type="match status" value="1"/>
</dbReference>
<evidence type="ECO:0000313" key="3">
    <source>
        <dbReference type="Proteomes" id="UP001466331"/>
    </source>
</evidence>
<organism evidence="2 3">
    <name type="scientific">Rarispira pelagica</name>
    <dbReference type="NCBI Taxonomy" id="3141764"/>
    <lineage>
        <taxon>Bacteria</taxon>
        <taxon>Pseudomonadati</taxon>
        <taxon>Spirochaetota</taxon>
        <taxon>Spirochaetia</taxon>
        <taxon>Winmispirales</taxon>
        <taxon>Winmispiraceae</taxon>
        <taxon>Rarispira</taxon>
    </lineage>
</organism>
<dbReference type="Proteomes" id="UP001466331">
    <property type="component" value="Unassembled WGS sequence"/>
</dbReference>
<dbReference type="PANTHER" id="PTHR42966">
    <property type="entry name" value="N-ACETYLNEURAMINATE SYNTHASE"/>
    <property type="match status" value="1"/>
</dbReference>
<dbReference type="PROSITE" id="PS50844">
    <property type="entry name" value="AFP_LIKE"/>
    <property type="match status" value="1"/>
</dbReference>
<dbReference type="SUPFAM" id="SSF51569">
    <property type="entry name" value="Aldolase"/>
    <property type="match status" value="1"/>
</dbReference>
<dbReference type="SMART" id="SM00858">
    <property type="entry name" value="SAF"/>
    <property type="match status" value="1"/>
</dbReference>
<evidence type="ECO:0000259" key="1">
    <source>
        <dbReference type="PROSITE" id="PS50844"/>
    </source>
</evidence>
<keyword evidence="3" id="KW-1185">Reference proteome</keyword>
<dbReference type="InterPro" id="IPR036732">
    <property type="entry name" value="AFP_Neu5c_C_sf"/>
</dbReference>
<reference evidence="2 3" key="1">
    <citation type="submission" date="2024-03" db="EMBL/GenBank/DDBJ databases">
        <title>Ignisphaera cupida sp. nov., a hyperthermophilic hydrolytic archaeon from a hot spring of Kamchatka, and proposal of Ignisphaeraceae fam. nov.</title>
        <authorList>
            <person name="Podosokorskaya O.A."/>
            <person name="Elcheninov A.G."/>
            <person name="Maltseva A.I."/>
            <person name="Zayulina K.S."/>
            <person name="Novikov A."/>
            <person name="Merkel A.Y."/>
        </authorList>
    </citation>
    <scope>NUCLEOTIDE SEQUENCE [LARGE SCALE GENOMIC DNA]</scope>
    <source>
        <strain evidence="2 3">38H-sp</strain>
    </source>
</reference>
<comment type="caution">
    <text evidence="2">The sequence shown here is derived from an EMBL/GenBank/DDBJ whole genome shotgun (WGS) entry which is preliminary data.</text>
</comment>
<name>A0ABU9UC90_9SPIR</name>
<dbReference type="InterPro" id="IPR013785">
    <property type="entry name" value="Aldolase_TIM"/>
</dbReference>
<feature type="domain" description="AFP-like" evidence="1">
    <location>
        <begin position="307"/>
        <end position="369"/>
    </location>
</feature>
<dbReference type="CDD" id="cd11615">
    <property type="entry name" value="SAF_NeuB_like"/>
    <property type="match status" value="1"/>
</dbReference>
<dbReference type="InterPro" id="IPR006190">
    <property type="entry name" value="SAF_AFP_Neu5Ac"/>
</dbReference>
<dbReference type="InterPro" id="IPR013132">
    <property type="entry name" value="PseI/NeuA/B-like_N"/>
</dbReference>
<dbReference type="EMBL" id="JBCHKQ010000003">
    <property type="protein sequence ID" value="MEM5948277.1"/>
    <property type="molecule type" value="Genomic_DNA"/>
</dbReference>
<dbReference type="InterPro" id="IPR057736">
    <property type="entry name" value="SAF_PseI/NeuA/NeuB"/>
</dbReference>
<proteinExistence type="predicted"/>
<dbReference type="Gene3D" id="3.20.20.70">
    <property type="entry name" value="Aldolase class I"/>
    <property type="match status" value="1"/>
</dbReference>